<dbReference type="EMBL" id="FUWU01000070">
    <property type="protein sequence ID" value="SKA14078.1"/>
    <property type="molecule type" value="Genomic_DNA"/>
</dbReference>
<evidence type="ECO:0000313" key="1">
    <source>
        <dbReference type="EMBL" id="SKA14078.1"/>
    </source>
</evidence>
<proteinExistence type="predicted"/>
<sequence>MFICEKCGAERENLQVLTNGFCPKGGKHEVYRGRETGPFHCRKCGMEYAKMMNLVNGFCRCGGKHEPV</sequence>
<dbReference type="Proteomes" id="UP000190449">
    <property type="component" value="Unassembled WGS sequence"/>
</dbReference>
<dbReference type="RefSeq" id="WP_078777339.1">
    <property type="nucleotide sequence ID" value="NZ_FUWU01000070.1"/>
</dbReference>
<reference evidence="1 2" key="1">
    <citation type="submission" date="2017-02" db="EMBL/GenBank/DDBJ databases">
        <authorList>
            <person name="Peterson S.W."/>
        </authorList>
    </citation>
    <scope>NUCLEOTIDE SEQUENCE [LARGE SCALE GENOMIC DNA]</scope>
    <source>
        <strain evidence="1 2">ATCC 43854</strain>
    </source>
</reference>
<gene>
    <name evidence="1" type="ORF">SAMN02745108_02668</name>
</gene>
<protein>
    <recommendedName>
        <fullName evidence="3">C2H2-type domain-containing protein</fullName>
    </recommendedName>
</protein>
<dbReference type="STRING" id="28122.SAMN02745108_02668"/>
<name>A0A1T4REA3_9BACT</name>
<evidence type="ECO:0008006" key="3">
    <source>
        <dbReference type="Google" id="ProtNLM"/>
    </source>
</evidence>
<dbReference type="AlphaFoldDB" id="A0A1T4REA3"/>
<evidence type="ECO:0000313" key="2">
    <source>
        <dbReference type="Proteomes" id="UP000190449"/>
    </source>
</evidence>
<accession>A0A1T4REA3</accession>
<organism evidence="1 2">
    <name type="scientific">Fibrobacter intestinalis</name>
    <dbReference type="NCBI Taxonomy" id="28122"/>
    <lineage>
        <taxon>Bacteria</taxon>
        <taxon>Pseudomonadati</taxon>
        <taxon>Fibrobacterota</taxon>
        <taxon>Fibrobacteria</taxon>
        <taxon>Fibrobacterales</taxon>
        <taxon>Fibrobacteraceae</taxon>
        <taxon>Fibrobacter</taxon>
    </lineage>
</organism>